<sequence>MTPLEVVKAWQKGQREDGRAANLKYLADDVQLLLPGMNPIVGKEAVSKKFAAVEDAFKPLFHSTIDGPFTVWIAEGDRVAHRFRWNGETHDGQLVDLFVFNLYVVRDDKILHFEEHMDTLTRSTYNYAKKSTDGAAYDPNTRAFNY</sequence>
<dbReference type="Pfam" id="PF12680">
    <property type="entry name" value="SnoaL_2"/>
    <property type="match status" value="1"/>
</dbReference>
<dbReference type="Gene3D" id="3.10.450.50">
    <property type="match status" value="1"/>
</dbReference>
<dbReference type="AlphaFoldDB" id="A0A6N8IPK1"/>
<dbReference type="Proteomes" id="UP000469385">
    <property type="component" value="Unassembled WGS sequence"/>
</dbReference>
<evidence type="ECO:0000259" key="1">
    <source>
        <dbReference type="Pfam" id="PF12680"/>
    </source>
</evidence>
<protein>
    <recommendedName>
        <fullName evidence="1">SnoaL-like domain-containing protein</fullName>
    </recommendedName>
</protein>
<name>A0A6N8IPK1_9BURK</name>
<evidence type="ECO:0000313" key="2">
    <source>
        <dbReference type="EMBL" id="MVQ28485.1"/>
    </source>
</evidence>
<comment type="caution">
    <text evidence="2">The sequence shown here is derived from an EMBL/GenBank/DDBJ whole genome shotgun (WGS) entry which is preliminary data.</text>
</comment>
<dbReference type="EMBL" id="WSEL01000003">
    <property type="protein sequence ID" value="MVQ28485.1"/>
    <property type="molecule type" value="Genomic_DNA"/>
</dbReference>
<reference evidence="2 3" key="1">
    <citation type="submission" date="2019-12" db="EMBL/GenBank/DDBJ databases">
        <authorList>
            <person name="Huq M.A."/>
        </authorList>
    </citation>
    <scope>NUCLEOTIDE SEQUENCE [LARGE SCALE GENOMIC DNA]</scope>
    <source>
        <strain evidence="2 3">MAH-25</strain>
    </source>
</reference>
<dbReference type="InterPro" id="IPR037401">
    <property type="entry name" value="SnoaL-like"/>
</dbReference>
<keyword evidence="3" id="KW-1185">Reference proteome</keyword>
<accession>A0A6N8IPK1</accession>
<evidence type="ECO:0000313" key="3">
    <source>
        <dbReference type="Proteomes" id="UP000469385"/>
    </source>
</evidence>
<feature type="domain" description="SnoaL-like" evidence="1">
    <location>
        <begin position="20"/>
        <end position="111"/>
    </location>
</feature>
<gene>
    <name evidence="2" type="ORF">GON04_03440</name>
</gene>
<proteinExistence type="predicted"/>
<dbReference type="SUPFAM" id="SSF54427">
    <property type="entry name" value="NTF2-like"/>
    <property type="match status" value="1"/>
</dbReference>
<dbReference type="RefSeq" id="WP_157396586.1">
    <property type="nucleotide sequence ID" value="NZ_WSEL01000003.1"/>
</dbReference>
<organism evidence="2 3">
    <name type="scientific">Ramlibacter pinisoli</name>
    <dbReference type="NCBI Taxonomy" id="2682844"/>
    <lineage>
        <taxon>Bacteria</taxon>
        <taxon>Pseudomonadati</taxon>
        <taxon>Pseudomonadota</taxon>
        <taxon>Betaproteobacteria</taxon>
        <taxon>Burkholderiales</taxon>
        <taxon>Comamonadaceae</taxon>
        <taxon>Ramlibacter</taxon>
    </lineage>
</organism>
<dbReference type="InterPro" id="IPR032710">
    <property type="entry name" value="NTF2-like_dom_sf"/>
</dbReference>